<comment type="caution">
    <text evidence="5">The sequence shown here is derived from an EMBL/GenBank/DDBJ whole genome shotgun (WGS) entry which is preliminary data.</text>
</comment>
<sequence>MADRSNVRLVRCPKCENLLQEFPDFSVYRCGGCGTILRAKKKAPGNDGLLLTSDEKKGKGSSEKLESLSEKEDGSLGIASDTERGSDGIEVNRRKESIFGERTVNLIGNSLSKVENKQVLLDNDRNFREEVKGLRVEQGGTEKETRYFDRYMGLSERPVDNWVHGDKHDAKMNRPDFVNLSTRENLAKFRSSAGSSRSRENMEQWGVERDEFGGFYRSSRAVVDQKGYPAFAFPNEGPSNYKPESYYGYGDPIKHGDESDESNRVVHLEQNRAELLRKLEELKDQLSRSCDVEDNPRAPVDRTQPDPYGGQDVYNISMQPSALDKHGLRPPYFNHTNGTVPFRNHHNMDSLNCYPPRHVMNEFPAYEDPYQHQMTRRPLHQPPGQYLQRPPYEYFPGQYMGFNQDPFASSYQPETFFHQPACSCYHCLNQNWHLPPRVPPTVYNTRRIQKDPINSNFHCHDNLGPQSYNPQVANPYLWNPQMHTRWASDIDSDMDGLGKSGRRRVIAAHGDIRHCNPLAGGAPFITCHNCFELLKFPRKLRKMEKNQQKMRCGACSTIVLFEIVNKKLSVPVPEETKQISTEADEGSKEVLNESNPSSQGCLNAGNINSCSEDLDNPSYIFDLTDNRHCMQSEDPRLNLSESEKRHGLTSSFVSSSSSESPVGKYGQGNNSKRVDQDKAVLSRITSRQNSVKDMSMATEMEVSFNDYLHTSLSQDSVELSKEKDQHKMNKNTESFFIGRIKKSFRSIRSLENERPNVFVNGQPMPDRVVKKAEKSAGPIQPGNYWYDFRAGFWGVMGHPCLGIIPPFIEEFNYPIPTNCSSGNTSVYVNGRELHQKDLDLLASRGLPTARDRFYIIEISGRVVDEDSGKEIDGLGKLAPTVEKAKRGFGMKVPARCKAKVLCNICARSVIHIDLFVGKLIRPGKLSGGSSIGTGRHALSMYGERLIVVQIYWQRGVLLNRKGKCCMIHAPPFCGNVYIGTPWVLSHPRVVAVNKDPVVFCLVSTIPLFDLVLIGLCFFNLVCVLMWFFAL</sequence>
<dbReference type="Pfam" id="PF22910">
    <property type="entry name" value="EDR4-like_1st"/>
    <property type="match status" value="1"/>
</dbReference>
<dbReference type="Pfam" id="PF11331">
    <property type="entry name" value="Zn_ribbon_12"/>
    <property type="match status" value="1"/>
</dbReference>
<feature type="region of interest" description="Disordered" evidence="1">
    <location>
        <begin position="47"/>
        <end position="87"/>
    </location>
</feature>
<evidence type="ECO:0008006" key="7">
    <source>
        <dbReference type="Google" id="ProtNLM"/>
    </source>
</evidence>
<dbReference type="AlphaFoldDB" id="A0A8J4VBF6"/>
<feature type="region of interest" description="Disordered" evidence="1">
    <location>
        <begin position="573"/>
        <end position="598"/>
    </location>
</feature>
<dbReference type="InterPro" id="IPR021480">
    <property type="entry name" value="Zinc_ribbon_12"/>
</dbReference>
<evidence type="ECO:0000259" key="4">
    <source>
        <dbReference type="Pfam" id="PF22910"/>
    </source>
</evidence>
<dbReference type="OrthoDB" id="2020426at2759"/>
<proteinExistence type="predicted"/>
<feature type="region of interest" description="Disordered" evidence="1">
    <location>
        <begin position="287"/>
        <end position="309"/>
    </location>
</feature>
<evidence type="ECO:0000313" key="5">
    <source>
        <dbReference type="EMBL" id="KAF3951762.1"/>
    </source>
</evidence>
<dbReference type="GO" id="GO:1900150">
    <property type="term" value="P:regulation of defense response to fungus"/>
    <property type="evidence" value="ECO:0007669"/>
    <property type="project" value="InterPro"/>
</dbReference>
<dbReference type="InterPro" id="IPR055126">
    <property type="entry name" value="EDR4-like_N"/>
</dbReference>
<dbReference type="PANTHER" id="PTHR31105">
    <property type="entry name" value="EXTRA-LARGE G-PROTEIN-LIKE"/>
    <property type="match status" value="1"/>
</dbReference>
<feature type="domain" description="Enhanced disease resistance 4-like N-terminal" evidence="4">
    <location>
        <begin position="6"/>
        <end position="39"/>
    </location>
</feature>
<evidence type="ECO:0000256" key="2">
    <source>
        <dbReference type="SAM" id="Phobius"/>
    </source>
</evidence>
<organism evidence="5 6">
    <name type="scientific">Castanea mollissima</name>
    <name type="common">Chinese chestnut</name>
    <dbReference type="NCBI Taxonomy" id="60419"/>
    <lineage>
        <taxon>Eukaryota</taxon>
        <taxon>Viridiplantae</taxon>
        <taxon>Streptophyta</taxon>
        <taxon>Embryophyta</taxon>
        <taxon>Tracheophyta</taxon>
        <taxon>Spermatophyta</taxon>
        <taxon>Magnoliopsida</taxon>
        <taxon>eudicotyledons</taxon>
        <taxon>Gunneridae</taxon>
        <taxon>Pentapetalae</taxon>
        <taxon>rosids</taxon>
        <taxon>fabids</taxon>
        <taxon>Fagales</taxon>
        <taxon>Fagaceae</taxon>
        <taxon>Castanea</taxon>
    </lineage>
</organism>
<dbReference type="EMBL" id="JRKL02004792">
    <property type="protein sequence ID" value="KAF3951762.1"/>
    <property type="molecule type" value="Genomic_DNA"/>
</dbReference>
<evidence type="ECO:0000256" key="1">
    <source>
        <dbReference type="SAM" id="MobiDB-lite"/>
    </source>
</evidence>
<accession>A0A8J4VBF6</accession>
<dbReference type="Proteomes" id="UP000737018">
    <property type="component" value="Unassembled WGS sequence"/>
</dbReference>
<dbReference type="PANTHER" id="PTHR31105:SF42">
    <property type="entry name" value="OS02G0258300 PROTEIN"/>
    <property type="match status" value="1"/>
</dbReference>
<gene>
    <name evidence="5" type="ORF">CMV_022620</name>
</gene>
<feature type="compositionally biased region" description="Basic and acidic residues" evidence="1">
    <location>
        <begin position="637"/>
        <end position="646"/>
    </location>
</feature>
<feature type="transmembrane region" description="Helical" evidence="2">
    <location>
        <begin position="1007"/>
        <end position="1029"/>
    </location>
</feature>
<name>A0A8J4VBF6_9ROSI</name>
<feature type="domain" description="Probable zinc-ribbon" evidence="3">
    <location>
        <begin position="519"/>
        <end position="563"/>
    </location>
</feature>
<feature type="compositionally biased region" description="Low complexity" evidence="1">
    <location>
        <begin position="650"/>
        <end position="660"/>
    </location>
</feature>
<keyword evidence="2" id="KW-1133">Transmembrane helix</keyword>
<reference evidence="5" key="1">
    <citation type="submission" date="2020-03" db="EMBL/GenBank/DDBJ databases">
        <title>Castanea mollissima Vanexum genome sequencing.</title>
        <authorList>
            <person name="Staton M."/>
        </authorList>
    </citation>
    <scope>NUCLEOTIDE SEQUENCE</scope>
    <source>
        <tissue evidence="5">Leaf</tissue>
    </source>
</reference>
<protein>
    <recommendedName>
        <fullName evidence="7">Zinc-ribbon domain-containing protein</fullName>
    </recommendedName>
</protein>
<dbReference type="InterPro" id="IPR040244">
    <property type="entry name" value="EDR4-like"/>
</dbReference>
<feature type="compositionally biased region" description="Basic and acidic residues" evidence="1">
    <location>
        <begin position="287"/>
        <end position="304"/>
    </location>
</feature>
<feature type="compositionally biased region" description="Basic and acidic residues" evidence="1">
    <location>
        <begin position="53"/>
        <end position="74"/>
    </location>
</feature>
<keyword evidence="2" id="KW-0472">Membrane</keyword>
<keyword evidence="6" id="KW-1185">Reference proteome</keyword>
<evidence type="ECO:0000259" key="3">
    <source>
        <dbReference type="Pfam" id="PF11331"/>
    </source>
</evidence>
<evidence type="ECO:0000313" key="6">
    <source>
        <dbReference type="Proteomes" id="UP000737018"/>
    </source>
</evidence>
<feature type="region of interest" description="Disordered" evidence="1">
    <location>
        <begin position="637"/>
        <end position="677"/>
    </location>
</feature>
<keyword evidence="2" id="KW-0812">Transmembrane</keyword>